<proteinExistence type="inferred from homology"/>
<dbReference type="AlphaFoldDB" id="A0A1I3PDC4"/>
<evidence type="ECO:0000256" key="2">
    <source>
        <dbReference type="PIRNR" id="PIRNR029218"/>
    </source>
</evidence>
<evidence type="ECO:0000256" key="1">
    <source>
        <dbReference type="ARBA" id="ARBA00022649"/>
    </source>
</evidence>
<dbReference type="EMBL" id="FOSC01000001">
    <property type="protein sequence ID" value="SFJ19330.1"/>
    <property type="molecule type" value="Genomic_DNA"/>
</dbReference>
<dbReference type="RefSeq" id="WP_091700400.1">
    <property type="nucleotide sequence ID" value="NZ_BMYN01000016.1"/>
</dbReference>
<gene>
    <name evidence="3" type="ORF">SAMN05216429_101153</name>
</gene>
<evidence type="ECO:0000313" key="3">
    <source>
        <dbReference type="EMBL" id="SFJ19330.1"/>
    </source>
</evidence>
<dbReference type="Pfam" id="PF05016">
    <property type="entry name" value="ParE_toxin"/>
    <property type="match status" value="1"/>
</dbReference>
<accession>A0A1I3PDC4</accession>
<dbReference type="OrthoDB" id="516834at2"/>
<sequence>MASYRLSERADEDFESIYMYGLINFGSLQADVYADGMEDRFKQIADQPQLYPAVDHIKPGYRLSVYKSHSIYYRVDDGVVLIVRILRSQSLGVLFDSVL</sequence>
<name>A0A1I3PDC4_9GAMM</name>
<evidence type="ECO:0000313" key="4">
    <source>
        <dbReference type="Proteomes" id="UP000199445"/>
    </source>
</evidence>
<dbReference type="Proteomes" id="UP000199445">
    <property type="component" value="Unassembled WGS sequence"/>
</dbReference>
<dbReference type="InterPro" id="IPR007712">
    <property type="entry name" value="RelE/ParE_toxin"/>
</dbReference>
<keyword evidence="1" id="KW-1277">Toxin-antitoxin system</keyword>
<keyword evidence="4" id="KW-1185">Reference proteome</keyword>
<organism evidence="3 4">
    <name type="scientific">Marinobacter persicus</name>
    <dbReference type="NCBI Taxonomy" id="930118"/>
    <lineage>
        <taxon>Bacteria</taxon>
        <taxon>Pseudomonadati</taxon>
        <taxon>Pseudomonadota</taxon>
        <taxon>Gammaproteobacteria</taxon>
        <taxon>Pseudomonadales</taxon>
        <taxon>Marinobacteraceae</taxon>
        <taxon>Marinobacter</taxon>
    </lineage>
</organism>
<comment type="similarity">
    <text evidence="2">Belongs to the RelE toxin family.</text>
</comment>
<dbReference type="Gene3D" id="3.30.2310.20">
    <property type="entry name" value="RelE-like"/>
    <property type="match status" value="1"/>
</dbReference>
<dbReference type="InterPro" id="IPR028344">
    <property type="entry name" value="ParE1/4"/>
</dbReference>
<protein>
    <recommendedName>
        <fullName evidence="2">Toxin</fullName>
    </recommendedName>
</protein>
<dbReference type="PIRSF" id="PIRSF029218">
    <property type="entry name" value="ParE"/>
    <property type="match status" value="1"/>
</dbReference>
<reference evidence="3 4" key="1">
    <citation type="submission" date="2016-10" db="EMBL/GenBank/DDBJ databases">
        <authorList>
            <person name="de Groot N.N."/>
        </authorList>
    </citation>
    <scope>NUCLEOTIDE SEQUENCE [LARGE SCALE GENOMIC DNA]</scope>
    <source>
        <strain evidence="3 4">IBRC-M 10445</strain>
    </source>
</reference>
<dbReference type="InterPro" id="IPR035093">
    <property type="entry name" value="RelE/ParE_toxin_dom_sf"/>
</dbReference>